<dbReference type="InterPro" id="IPR050736">
    <property type="entry name" value="Sensor_HK_Regulatory"/>
</dbReference>
<comment type="catalytic activity">
    <reaction evidence="1">
        <text>ATP + protein L-histidine = ADP + protein N-phospho-L-histidine.</text>
        <dbReference type="EC" id="2.7.13.3"/>
    </reaction>
</comment>
<name>M5TSA1_9BACT</name>
<dbReference type="CDD" id="cd00075">
    <property type="entry name" value="HATPase"/>
    <property type="match status" value="1"/>
</dbReference>
<evidence type="ECO:0000256" key="5">
    <source>
        <dbReference type="ARBA" id="ARBA00022777"/>
    </source>
</evidence>
<comment type="caution">
    <text evidence="9">The sequence shown here is derived from an EMBL/GenBank/DDBJ whole genome shotgun (WGS) entry which is preliminary data.</text>
</comment>
<evidence type="ECO:0000256" key="3">
    <source>
        <dbReference type="ARBA" id="ARBA00022553"/>
    </source>
</evidence>
<feature type="compositionally biased region" description="Polar residues" evidence="7">
    <location>
        <begin position="227"/>
        <end position="244"/>
    </location>
</feature>
<keyword evidence="3" id="KW-0597">Phosphoprotein</keyword>
<dbReference type="GO" id="GO:0000155">
    <property type="term" value="F:phosphorelay sensor kinase activity"/>
    <property type="evidence" value="ECO:0007669"/>
    <property type="project" value="InterPro"/>
</dbReference>
<dbReference type="InterPro" id="IPR005467">
    <property type="entry name" value="His_kinase_dom"/>
</dbReference>
<accession>M5TSA1</accession>
<dbReference type="InterPro" id="IPR003594">
    <property type="entry name" value="HATPase_dom"/>
</dbReference>
<evidence type="ECO:0000313" key="9">
    <source>
        <dbReference type="EMBL" id="EMI51929.1"/>
    </source>
</evidence>
<evidence type="ECO:0000256" key="6">
    <source>
        <dbReference type="ARBA" id="ARBA00023012"/>
    </source>
</evidence>
<dbReference type="PROSITE" id="PS50109">
    <property type="entry name" value="HIS_KIN"/>
    <property type="match status" value="1"/>
</dbReference>
<protein>
    <recommendedName>
        <fullName evidence="2">histidine kinase</fullName>
        <ecNumber evidence="2">2.7.13.3</ecNumber>
    </recommendedName>
</protein>
<organism evidence="9 10">
    <name type="scientific">Rhodopirellula sallentina SM41</name>
    <dbReference type="NCBI Taxonomy" id="1263870"/>
    <lineage>
        <taxon>Bacteria</taxon>
        <taxon>Pseudomonadati</taxon>
        <taxon>Planctomycetota</taxon>
        <taxon>Planctomycetia</taxon>
        <taxon>Pirellulales</taxon>
        <taxon>Pirellulaceae</taxon>
        <taxon>Rhodopirellula</taxon>
    </lineage>
</organism>
<dbReference type="PRINTS" id="PR00344">
    <property type="entry name" value="BCTRLSENSOR"/>
</dbReference>
<dbReference type="PANTHER" id="PTHR43711">
    <property type="entry name" value="TWO-COMPONENT HISTIDINE KINASE"/>
    <property type="match status" value="1"/>
</dbReference>
<dbReference type="GO" id="GO:0005524">
    <property type="term" value="F:ATP binding"/>
    <property type="evidence" value="ECO:0007669"/>
    <property type="project" value="UniProtKB-KW"/>
</dbReference>
<dbReference type="SMART" id="SM00387">
    <property type="entry name" value="HATPase_c"/>
    <property type="match status" value="1"/>
</dbReference>
<dbReference type="PATRIC" id="fig|1263870.3.peg.7028"/>
<dbReference type="InterPro" id="IPR036890">
    <property type="entry name" value="HATPase_C_sf"/>
</dbReference>
<evidence type="ECO:0000259" key="8">
    <source>
        <dbReference type="PROSITE" id="PS50109"/>
    </source>
</evidence>
<dbReference type="CDD" id="cd00082">
    <property type="entry name" value="HisKA"/>
    <property type="match status" value="1"/>
</dbReference>
<dbReference type="AlphaFoldDB" id="M5TSA1"/>
<evidence type="ECO:0000256" key="7">
    <source>
        <dbReference type="SAM" id="MobiDB-lite"/>
    </source>
</evidence>
<keyword evidence="4" id="KW-0808">Transferase</keyword>
<gene>
    <name evidence="9" type="ORF">RSSM_06625</name>
</gene>
<dbReference type="EC" id="2.7.13.3" evidence="2"/>
<keyword evidence="9" id="KW-0547">Nucleotide-binding</keyword>
<evidence type="ECO:0000256" key="1">
    <source>
        <dbReference type="ARBA" id="ARBA00000085"/>
    </source>
</evidence>
<dbReference type="SUPFAM" id="SSF55874">
    <property type="entry name" value="ATPase domain of HSP90 chaperone/DNA topoisomerase II/histidine kinase"/>
    <property type="match status" value="1"/>
</dbReference>
<dbReference type="Pfam" id="PF02518">
    <property type="entry name" value="HATPase_c"/>
    <property type="match status" value="1"/>
</dbReference>
<feature type="compositionally biased region" description="Polar residues" evidence="7">
    <location>
        <begin position="192"/>
        <end position="216"/>
    </location>
</feature>
<sequence>MTRHSVNAEQQQEFHKIMLDDVERLDSLINHLLDAARVERGTEPEEATDFLLSELLTQVSTAACVRYKMPSETVSIECPAVTLHAPPVQVEILFRNLIDNAIKYGGSPPHVRIIARMKAVPTGEVTVSVCDNGAGIPANLRRKVFGRFVRLGNELERSKPGTGLGLYLVRNVTHALGGRINIGDATDLPETATDSSTKLSSETDSNTPSQAAQNSPPGDLGDPENAAPTQPRETLEQTEATAPTQPNPTRPLAARRRISGTRFDITLPDATLAPPTTAESS</sequence>
<dbReference type="EMBL" id="ANOH01000465">
    <property type="protein sequence ID" value="EMI51929.1"/>
    <property type="molecule type" value="Genomic_DNA"/>
</dbReference>
<keyword evidence="9" id="KW-0067">ATP-binding</keyword>
<dbReference type="InterPro" id="IPR004358">
    <property type="entry name" value="Sig_transdc_His_kin-like_C"/>
</dbReference>
<feature type="compositionally biased region" description="Low complexity" evidence="7">
    <location>
        <begin position="266"/>
        <end position="281"/>
    </location>
</feature>
<feature type="domain" description="Histidine kinase" evidence="8">
    <location>
        <begin position="1"/>
        <end position="182"/>
    </location>
</feature>
<reference evidence="9 10" key="1">
    <citation type="journal article" date="2013" name="Mar. Genomics">
        <title>Expression of sulfatases in Rhodopirellula baltica and the diversity of sulfatases in the genus Rhodopirellula.</title>
        <authorList>
            <person name="Wegner C.E."/>
            <person name="Richter-Heitmann T."/>
            <person name="Klindworth A."/>
            <person name="Klockow C."/>
            <person name="Richter M."/>
            <person name="Achstetter T."/>
            <person name="Glockner F.O."/>
            <person name="Harder J."/>
        </authorList>
    </citation>
    <scope>NUCLEOTIDE SEQUENCE [LARGE SCALE GENOMIC DNA]</scope>
    <source>
        <strain evidence="9 10">SM41</strain>
    </source>
</reference>
<proteinExistence type="predicted"/>
<keyword evidence="10" id="KW-1185">Reference proteome</keyword>
<feature type="region of interest" description="Disordered" evidence="7">
    <location>
        <begin position="181"/>
        <end position="281"/>
    </location>
</feature>
<evidence type="ECO:0000256" key="2">
    <source>
        <dbReference type="ARBA" id="ARBA00012438"/>
    </source>
</evidence>
<dbReference type="PANTHER" id="PTHR43711:SF32">
    <property type="entry name" value="SENSOR-TYPE HISTIDINE KINASE PRRB"/>
    <property type="match status" value="1"/>
</dbReference>
<keyword evidence="5" id="KW-0418">Kinase</keyword>
<evidence type="ECO:0000313" key="10">
    <source>
        <dbReference type="Proteomes" id="UP000011885"/>
    </source>
</evidence>
<dbReference type="Gene3D" id="1.10.287.130">
    <property type="match status" value="1"/>
</dbReference>
<dbReference type="Proteomes" id="UP000011885">
    <property type="component" value="Unassembled WGS sequence"/>
</dbReference>
<keyword evidence="6" id="KW-0902">Two-component regulatory system</keyword>
<evidence type="ECO:0000256" key="4">
    <source>
        <dbReference type="ARBA" id="ARBA00022679"/>
    </source>
</evidence>
<dbReference type="InterPro" id="IPR003661">
    <property type="entry name" value="HisK_dim/P_dom"/>
</dbReference>
<dbReference type="Gene3D" id="3.30.565.10">
    <property type="entry name" value="Histidine kinase-like ATPase, C-terminal domain"/>
    <property type="match status" value="1"/>
</dbReference>